<sequence length="742" mass="81364">MITLWTPSSTVCSDDAGVSITKTTLPPVPRQFPYPDPSTARYTYVPSLSLLCILRVYTTPDQLHLLGGLRLNYMTADDRGHFDLLRALIPGFRPAEYTSTQLDPRLWATLIQIYDELPKCLRTYNIPLSDEYLPLLQYVPSTPTFTLITVLNLAKCNVLTDNNVICLKPLTTLAALDASYTSLSDYGVKSLAGTIVWSDEDQVYRGPSSLRVLKIRGCSKVTNSVYASLLKLPLLCLVDLRNTLYTRADHSPFRLSQNSSLFDSVLPNILLTLSQPGFFSSQNVYSISVDRMEHPSASGFARNVALPPNILAAKRIDTVWDESDSSSNSMNDGFESDEQIADMPEDEYDDESSAVERYALKLLEEEARLEAARDKATSFYRRGVDRKRHTSDPKCAASAAERRNECMLLRQPPPWHFLNTSTTRALFSSTSKPSNSTASLHKGHDKPSGTKPTAINAKKVMKAKQALMDWDAQRRTLHSLRSTSTRQEGSAAAGPSSASTSRNPFARRFGDDGDGSNPASGPHPSLLSVRPSSIFTSTRPMLGPNGARDTSSKPSPLPPSNSNKTSLKKASSHKQLARPSGSPQSPSTASIPSTPGIILKPVTTLSVPLPPSVNDVKPLRKGTVVREIATPGIPKELSSSEENGQRSTKGKGKGTDLHAEMDATLARYSRRSSLPAYVGREDMRCSGTDGPVKRLIIKADDPPSARPTKRTKKETSSSLDKAKKTASRRESTQFDWKVWGMR</sequence>
<feature type="compositionally biased region" description="Polar residues" evidence="1">
    <location>
        <begin position="530"/>
        <end position="539"/>
    </location>
</feature>
<keyword evidence="3" id="KW-1185">Reference proteome</keyword>
<dbReference type="GeneID" id="59370676"/>
<accession>A0A8H7A9A6</accession>
<dbReference type="InterPro" id="IPR032675">
    <property type="entry name" value="LRR_dom_sf"/>
</dbReference>
<protein>
    <submittedName>
        <fullName evidence="2">Uncharacterized protein</fullName>
    </submittedName>
</protein>
<dbReference type="EMBL" id="JACETU010000001">
    <property type="protein sequence ID" value="KAF7440490.1"/>
    <property type="molecule type" value="Genomic_DNA"/>
</dbReference>
<organism evidence="2 3">
    <name type="scientific">Pleurotus ostreatus</name>
    <name type="common">Oyster mushroom</name>
    <name type="synonym">White-rot fungus</name>
    <dbReference type="NCBI Taxonomy" id="5322"/>
    <lineage>
        <taxon>Eukaryota</taxon>
        <taxon>Fungi</taxon>
        <taxon>Dikarya</taxon>
        <taxon>Basidiomycota</taxon>
        <taxon>Agaricomycotina</taxon>
        <taxon>Agaricomycetes</taxon>
        <taxon>Agaricomycetidae</taxon>
        <taxon>Agaricales</taxon>
        <taxon>Pleurotineae</taxon>
        <taxon>Pleurotaceae</taxon>
        <taxon>Pleurotus</taxon>
    </lineage>
</organism>
<dbReference type="OrthoDB" id="3215314at2759"/>
<dbReference type="AlphaFoldDB" id="A0A8H7A9A6"/>
<feature type="region of interest" description="Disordered" evidence="1">
    <location>
        <begin position="627"/>
        <end position="657"/>
    </location>
</feature>
<proteinExistence type="predicted"/>
<feature type="compositionally biased region" description="Low complexity" evidence="1">
    <location>
        <begin position="428"/>
        <end position="439"/>
    </location>
</feature>
<evidence type="ECO:0000313" key="3">
    <source>
        <dbReference type="Proteomes" id="UP000623687"/>
    </source>
</evidence>
<feature type="region of interest" description="Disordered" evidence="1">
    <location>
        <begin position="426"/>
        <end position="456"/>
    </location>
</feature>
<comment type="caution">
    <text evidence="2">The sequence shown here is derived from an EMBL/GenBank/DDBJ whole genome shotgun (WGS) entry which is preliminary data.</text>
</comment>
<dbReference type="RefSeq" id="XP_036636334.1">
    <property type="nucleotide sequence ID" value="XM_036770489.1"/>
</dbReference>
<feature type="region of interest" description="Disordered" evidence="1">
    <location>
        <begin position="480"/>
        <end position="596"/>
    </location>
</feature>
<dbReference type="Proteomes" id="UP000623687">
    <property type="component" value="Unassembled WGS sequence"/>
</dbReference>
<feature type="compositionally biased region" description="Low complexity" evidence="1">
    <location>
        <begin position="489"/>
        <end position="499"/>
    </location>
</feature>
<dbReference type="SUPFAM" id="SSF52047">
    <property type="entry name" value="RNI-like"/>
    <property type="match status" value="1"/>
</dbReference>
<evidence type="ECO:0000256" key="1">
    <source>
        <dbReference type="SAM" id="MobiDB-lite"/>
    </source>
</evidence>
<evidence type="ECO:0000313" key="2">
    <source>
        <dbReference type="EMBL" id="KAF7440490.1"/>
    </source>
</evidence>
<reference evidence="2" key="1">
    <citation type="submission" date="2019-07" db="EMBL/GenBank/DDBJ databases">
        <authorList>
            <person name="Palmer J.M."/>
        </authorList>
    </citation>
    <scope>NUCLEOTIDE SEQUENCE</scope>
    <source>
        <strain evidence="2">PC9</strain>
    </source>
</reference>
<name>A0A8H7A9A6_PLEOS</name>
<dbReference type="Gene3D" id="3.80.10.10">
    <property type="entry name" value="Ribonuclease Inhibitor"/>
    <property type="match status" value="1"/>
</dbReference>
<feature type="region of interest" description="Disordered" evidence="1">
    <location>
        <begin position="679"/>
        <end position="742"/>
    </location>
</feature>
<feature type="compositionally biased region" description="Basic and acidic residues" evidence="1">
    <location>
        <begin position="720"/>
        <end position="732"/>
    </location>
</feature>
<feature type="compositionally biased region" description="Basic residues" evidence="1">
    <location>
        <begin position="566"/>
        <end position="576"/>
    </location>
</feature>
<dbReference type="VEuPathDB" id="FungiDB:PC9H_000835"/>
<feature type="compositionally biased region" description="Polar residues" evidence="1">
    <location>
        <begin position="581"/>
        <end position="593"/>
    </location>
</feature>
<gene>
    <name evidence="2" type="ORF">PC9H_000835</name>
</gene>